<evidence type="ECO:0008006" key="4">
    <source>
        <dbReference type="Google" id="ProtNLM"/>
    </source>
</evidence>
<protein>
    <recommendedName>
        <fullName evidence="4">DUF5723 domain-containing protein</fullName>
    </recommendedName>
</protein>
<accession>A0A2G6E3R2</accession>
<reference evidence="2 3" key="1">
    <citation type="submission" date="2017-10" db="EMBL/GenBank/DDBJ databases">
        <title>Novel microbial diversity and functional potential in the marine mammal oral microbiome.</title>
        <authorList>
            <person name="Dudek N.K."/>
            <person name="Sun C.L."/>
            <person name="Burstein D."/>
            <person name="Kantor R.S."/>
            <person name="Aliaga Goltsman D.S."/>
            <person name="Bik E.M."/>
            <person name="Thomas B.C."/>
            <person name="Banfield J.F."/>
            <person name="Relman D.A."/>
        </authorList>
    </citation>
    <scope>NUCLEOTIDE SEQUENCE [LARGE SCALE GENOMIC DNA]</scope>
    <source>
        <strain evidence="2">DOLZORAL124_49_17</strain>
    </source>
</reference>
<evidence type="ECO:0000313" key="3">
    <source>
        <dbReference type="Proteomes" id="UP000229740"/>
    </source>
</evidence>
<feature type="chain" id="PRO_5013673978" description="DUF5723 domain-containing protein" evidence="1">
    <location>
        <begin position="27"/>
        <end position="446"/>
    </location>
</feature>
<dbReference type="Pfam" id="PF06980">
    <property type="entry name" value="DUF1302"/>
    <property type="match status" value="1"/>
</dbReference>
<feature type="signal peptide" evidence="1">
    <location>
        <begin position="1"/>
        <end position="26"/>
    </location>
</feature>
<sequence>MMKIRFLAVFTLSLLIALACRVPGFAQDNEEEQERSVLTLLTDTFDGYIENATAVRLNKLDRFTKIKNSLRLSYENNFGDHVNLKLDGLGAYNAVYDVEDLDVDQEDSYRAYVDIREATLNLFFDTFDLRLGKQQIIWEITDGLRVLDIINPLDLKEFILNDFENLRIPLWMVNLTYYFSDDYSLQSLIIWDTSFTEFPHAGSEFAFSTPALPGGFQLLVNDDEELDVSAENTRYGLRFKGLLGNWDVTLNYLYTWNNIPVRKKALNLETGTLSVSPEYERMQLIGGSIVNVLFDTVVRFELAGKLGLYFDVDDMTVPDMVVEKDTIEYALAFERDLWDITWILQGSQQYILDYDQAISSEKEVNTVATLRASKALNYEETLEFEVLGMYRFADDGYLIRPKLTYDLTDALRLSAGLDIFGGGDKNGFFGQFDEKDQLYAELRYSF</sequence>
<dbReference type="AlphaFoldDB" id="A0A2G6E3R2"/>
<name>A0A2G6E3R2_9BACT</name>
<comment type="caution">
    <text evidence="2">The sequence shown here is derived from an EMBL/GenBank/DDBJ whole genome shotgun (WGS) entry which is preliminary data.</text>
</comment>
<dbReference type="InterPro" id="IPR010727">
    <property type="entry name" value="DUF1302"/>
</dbReference>
<evidence type="ECO:0000256" key="1">
    <source>
        <dbReference type="SAM" id="SignalP"/>
    </source>
</evidence>
<keyword evidence="1" id="KW-0732">Signal</keyword>
<evidence type="ECO:0000313" key="2">
    <source>
        <dbReference type="EMBL" id="PID56617.1"/>
    </source>
</evidence>
<dbReference type="PROSITE" id="PS51257">
    <property type="entry name" value="PROKAR_LIPOPROTEIN"/>
    <property type="match status" value="1"/>
</dbReference>
<organism evidence="2 3">
    <name type="scientific">candidate division KSB3 bacterium</name>
    <dbReference type="NCBI Taxonomy" id="2044937"/>
    <lineage>
        <taxon>Bacteria</taxon>
        <taxon>candidate division KSB3</taxon>
    </lineage>
</organism>
<proteinExistence type="predicted"/>
<dbReference type="EMBL" id="PDPS01000032">
    <property type="protein sequence ID" value="PID56617.1"/>
    <property type="molecule type" value="Genomic_DNA"/>
</dbReference>
<gene>
    <name evidence="2" type="ORF">CSB45_10305</name>
</gene>
<dbReference type="Proteomes" id="UP000229740">
    <property type="component" value="Unassembled WGS sequence"/>
</dbReference>